<dbReference type="PANTHER" id="PTHR33447:SF2">
    <property type="entry name" value="GLUTATHIONE GAMMA-GLUTAMYLCYSTEINYLTRANSFERASE"/>
    <property type="match status" value="1"/>
</dbReference>
<dbReference type="AlphaFoldDB" id="A0AB34IEK3"/>
<evidence type="ECO:0000256" key="4">
    <source>
        <dbReference type="ARBA" id="ARBA00022723"/>
    </source>
</evidence>
<dbReference type="GO" id="GO:0010273">
    <property type="term" value="P:detoxification of copper ion"/>
    <property type="evidence" value="ECO:0007669"/>
    <property type="project" value="TreeGrafter"/>
</dbReference>
<dbReference type="GO" id="GO:0016756">
    <property type="term" value="F:glutathione gamma-glutamylcysteinyltransferase activity"/>
    <property type="evidence" value="ECO:0007669"/>
    <property type="project" value="UniProtKB-EC"/>
</dbReference>
<dbReference type="GO" id="GO:0046872">
    <property type="term" value="F:metal ion binding"/>
    <property type="evidence" value="ECO:0007669"/>
    <property type="project" value="UniProtKB-KW"/>
</dbReference>
<dbReference type="EMBL" id="JBGBPQ010000029">
    <property type="protein sequence ID" value="KAL1496238.1"/>
    <property type="molecule type" value="Genomic_DNA"/>
</dbReference>
<keyword evidence="4" id="KW-0479">Metal-binding</keyword>
<feature type="region of interest" description="Disordered" evidence="5">
    <location>
        <begin position="1"/>
        <end position="100"/>
    </location>
</feature>
<dbReference type="Pfam" id="PF05023">
    <property type="entry name" value="Phytochelatin"/>
    <property type="match status" value="1"/>
</dbReference>
<dbReference type="PANTHER" id="PTHR33447">
    <property type="entry name" value="GLUTATHIONE GAMMA-GLUTAMYLCYSTEINYLTRANSFERASE"/>
    <property type="match status" value="1"/>
</dbReference>
<feature type="domain" description="Peptidase C83" evidence="6">
    <location>
        <begin position="107"/>
        <end position="329"/>
    </location>
</feature>
<gene>
    <name evidence="7" type="ORF">AB1Y20_016201</name>
</gene>
<comment type="caution">
    <text evidence="7">The sequence shown here is derived from an EMBL/GenBank/DDBJ whole genome shotgun (WGS) entry which is preliminary data.</text>
</comment>
<organism evidence="7 8">
    <name type="scientific">Prymnesium parvum</name>
    <name type="common">Toxic golden alga</name>
    <dbReference type="NCBI Taxonomy" id="97485"/>
    <lineage>
        <taxon>Eukaryota</taxon>
        <taxon>Haptista</taxon>
        <taxon>Haptophyta</taxon>
        <taxon>Prymnesiophyceae</taxon>
        <taxon>Prymnesiales</taxon>
        <taxon>Prymnesiaceae</taxon>
        <taxon>Prymnesium</taxon>
    </lineage>
</organism>
<dbReference type="EC" id="2.3.2.15" evidence="1"/>
<dbReference type="InterPro" id="IPR038765">
    <property type="entry name" value="Papain-like_cys_pep_sf"/>
</dbReference>
<sequence length="396" mass="42664">MAGRLRLRAPLAPLLSPLPALAPPPRAPRLRVRPARRRAAPMPPPLHSALSASPLPRPAPPPPRPSPLSPLSPLPPLPPLSSTPASSLAAADDEPATPEIDKHGERLTRWSFHKRELCPPLFSLSSDEGRAAFARGLAAGEHEAFFPLAEQFLTQASPPYCGLTTLAMVMNTLSIDPNERWRGGWRWFDEEILIDNCCQRAQDVRSRGISMEQFASIARCHGASVRLVRAVDVDEPSFRAAVRAAVASPRAPYLVASFCRAALGQTGDGHFSPIGGYDAATDAVLVLDVARFKYPPWYAPLPRLFAAMRTIDPATGRSRGYAAVAAAEGVGVGVGARRAVPSDGGGGGQCPVAPIRRAFCPVSPRQEELPCGGRRHASRQAVRECAGRWEEREERR</sequence>
<protein>
    <recommendedName>
        <fullName evidence="1">glutathione gamma-glutamylcysteinyltransferase</fullName>
        <ecNumber evidence="1">2.3.2.15</ecNumber>
    </recommendedName>
</protein>
<evidence type="ECO:0000313" key="7">
    <source>
        <dbReference type="EMBL" id="KAL1496238.1"/>
    </source>
</evidence>
<dbReference type="InterPro" id="IPR038156">
    <property type="entry name" value="PCS_N_sf"/>
</dbReference>
<evidence type="ECO:0000256" key="2">
    <source>
        <dbReference type="ARBA" id="ARBA00022539"/>
    </source>
</evidence>
<keyword evidence="8" id="KW-1185">Reference proteome</keyword>
<dbReference type="PROSITE" id="PS51443">
    <property type="entry name" value="PCS"/>
    <property type="match status" value="1"/>
</dbReference>
<feature type="compositionally biased region" description="Pro residues" evidence="5">
    <location>
        <begin position="55"/>
        <end position="81"/>
    </location>
</feature>
<evidence type="ECO:0000256" key="5">
    <source>
        <dbReference type="SAM" id="MobiDB-lite"/>
    </source>
</evidence>
<evidence type="ECO:0000259" key="6">
    <source>
        <dbReference type="PROSITE" id="PS51443"/>
    </source>
</evidence>
<dbReference type="InterPro" id="IPR040409">
    <property type="entry name" value="PCS-like"/>
</dbReference>
<dbReference type="Gene3D" id="3.90.70.30">
    <property type="entry name" value="Phytochelatin synthase, N-terminal domain"/>
    <property type="match status" value="1"/>
</dbReference>
<dbReference type="FunFam" id="3.90.70.30:FF:000001">
    <property type="entry name" value="Glutathione gamma-glutamylcysteinyltransferase 1"/>
    <property type="match status" value="1"/>
</dbReference>
<proteinExistence type="predicted"/>
<name>A0AB34IEK3_PRYPA</name>
<feature type="compositionally biased region" description="Basic residues" evidence="5">
    <location>
        <begin position="28"/>
        <end position="39"/>
    </location>
</feature>
<feature type="compositionally biased region" description="Low complexity" evidence="5">
    <location>
        <begin position="1"/>
        <end position="19"/>
    </location>
</feature>
<dbReference type="Proteomes" id="UP001515480">
    <property type="component" value="Unassembled WGS sequence"/>
</dbReference>
<dbReference type="GO" id="GO:0098849">
    <property type="term" value="P:cellular detoxification of cadmium ion"/>
    <property type="evidence" value="ECO:0007669"/>
    <property type="project" value="TreeGrafter"/>
</dbReference>
<evidence type="ECO:0000313" key="8">
    <source>
        <dbReference type="Proteomes" id="UP001515480"/>
    </source>
</evidence>
<accession>A0AB34IEK3</accession>
<keyword evidence="2" id="KW-0104">Cadmium</keyword>
<keyword evidence="3" id="KW-0808">Transferase</keyword>
<dbReference type="InterPro" id="IPR007719">
    <property type="entry name" value="PCS_N"/>
</dbReference>
<evidence type="ECO:0000256" key="1">
    <source>
        <dbReference type="ARBA" id="ARBA00012468"/>
    </source>
</evidence>
<dbReference type="GO" id="GO:0046938">
    <property type="term" value="P:phytochelatin biosynthetic process"/>
    <property type="evidence" value="ECO:0007669"/>
    <property type="project" value="InterPro"/>
</dbReference>
<dbReference type="SUPFAM" id="SSF54001">
    <property type="entry name" value="Cysteine proteinases"/>
    <property type="match status" value="1"/>
</dbReference>
<reference evidence="7 8" key="1">
    <citation type="journal article" date="2024" name="Science">
        <title>Giant polyketide synthase enzymes in the biosynthesis of giant marine polyether toxins.</title>
        <authorList>
            <person name="Fallon T.R."/>
            <person name="Shende V.V."/>
            <person name="Wierzbicki I.H."/>
            <person name="Pendleton A.L."/>
            <person name="Watervoot N.F."/>
            <person name="Auber R.P."/>
            <person name="Gonzalez D.J."/>
            <person name="Wisecaver J.H."/>
            <person name="Moore B.S."/>
        </authorList>
    </citation>
    <scope>NUCLEOTIDE SEQUENCE [LARGE SCALE GENOMIC DNA]</scope>
    <source>
        <strain evidence="7 8">12B1</strain>
    </source>
</reference>
<evidence type="ECO:0000256" key="3">
    <source>
        <dbReference type="ARBA" id="ARBA00022679"/>
    </source>
</evidence>